<evidence type="ECO:0000256" key="1">
    <source>
        <dbReference type="SAM" id="MobiDB-lite"/>
    </source>
</evidence>
<accession>A0AAD9EW68</accession>
<feature type="compositionally biased region" description="Low complexity" evidence="1">
    <location>
        <begin position="109"/>
        <end position="148"/>
    </location>
</feature>
<protein>
    <submittedName>
        <fullName evidence="2">Bile salt-activated lipase</fullName>
    </submittedName>
</protein>
<organism evidence="2 3">
    <name type="scientific">Dissostichus eleginoides</name>
    <name type="common">Patagonian toothfish</name>
    <name type="synonym">Dissostichus amissus</name>
    <dbReference type="NCBI Taxonomy" id="100907"/>
    <lineage>
        <taxon>Eukaryota</taxon>
        <taxon>Metazoa</taxon>
        <taxon>Chordata</taxon>
        <taxon>Craniata</taxon>
        <taxon>Vertebrata</taxon>
        <taxon>Euteleostomi</taxon>
        <taxon>Actinopterygii</taxon>
        <taxon>Neopterygii</taxon>
        <taxon>Teleostei</taxon>
        <taxon>Neoteleostei</taxon>
        <taxon>Acanthomorphata</taxon>
        <taxon>Eupercaria</taxon>
        <taxon>Perciformes</taxon>
        <taxon>Notothenioidei</taxon>
        <taxon>Nototheniidae</taxon>
        <taxon>Dissostichus</taxon>
    </lineage>
</organism>
<comment type="caution">
    <text evidence="2">The sequence shown here is derived from an EMBL/GenBank/DDBJ whole genome shotgun (WGS) entry which is preliminary data.</text>
</comment>
<proteinExistence type="predicted"/>
<dbReference type="AlphaFoldDB" id="A0AAD9EW68"/>
<evidence type="ECO:0000313" key="2">
    <source>
        <dbReference type="EMBL" id="KAK1879366.1"/>
    </source>
</evidence>
<dbReference type="Proteomes" id="UP001228049">
    <property type="component" value="Unassembled WGS sequence"/>
</dbReference>
<gene>
    <name evidence="2" type="ORF">KUDE01_027489</name>
</gene>
<feature type="compositionally biased region" description="Low complexity" evidence="1">
    <location>
        <begin position="155"/>
        <end position="231"/>
    </location>
</feature>
<reference evidence="2" key="1">
    <citation type="submission" date="2023-04" db="EMBL/GenBank/DDBJ databases">
        <title>Chromosome-level genome of Chaenocephalus aceratus.</title>
        <authorList>
            <person name="Park H."/>
        </authorList>
    </citation>
    <scope>NUCLEOTIDE SEQUENCE</scope>
    <source>
        <strain evidence="2">DE</strain>
        <tissue evidence="2">Muscle</tissue>
    </source>
</reference>
<dbReference type="EMBL" id="JASDAP010000026">
    <property type="protein sequence ID" value="KAK1879366.1"/>
    <property type="molecule type" value="Genomic_DNA"/>
</dbReference>
<keyword evidence="3" id="KW-1185">Reference proteome</keyword>
<feature type="region of interest" description="Disordered" evidence="1">
    <location>
        <begin position="109"/>
        <end position="231"/>
    </location>
</feature>
<name>A0AAD9EW68_DISEL</name>
<evidence type="ECO:0000313" key="3">
    <source>
        <dbReference type="Proteomes" id="UP001228049"/>
    </source>
</evidence>
<sequence>MSQGESDFKSDESDYDIEKDFCDDDKYGDAESNYRDMVCLHNNLMSFEHIYRNNARMDREAIFDEDSLPRFNFDTLRSQIAQMRVDNGRMGSEITFIRDQINRLLESFTASSSSSSEEVSPTSSSSSEEVTPISSSSSEETNAISSSNYDEINATSSSSSEEISPTSCSSSEETNAPSSSSSEEISPTSSSSSGEISPTSSSSSEEVNAPSSSSSEETNATSSSSSSSSSTVTFYLNGIHLDSYDFGAVGEQDGCQINEEVVTTSSSSSSDSDNKE</sequence>